<feature type="compositionally biased region" description="Gly residues" evidence="3">
    <location>
        <begin position="243"/>
        <end position="255"/>
    </location>
</feature>
<proteinExistence type="predicted"/>
<feature type="region of interest" description="Disordered" evidence="3">
    <location>
        <begin position="85"/>
        <end position="159"/>
    </location>
</feature>
<dbReference type="GO" id="GO:0003723">
    <property type="term" value="F:RNA binding"/>
    <property type="evidence" value="ECO:0007669"/>
    <property type="project" value="UniProtKB-UniRule"/>
</dbReference>
<dbReference type="PANTHER" id="PTHR23236:SF11">
    <property type="entry name" value="EUKARYOTIC TRANSLATION INITIATION FACTOR 4H"/>
    <property type="match status" value="1"/>
</dbReference>
<feature type="compositionally biased region" description="Basic and acidic residues" evidence="3">
    <location>
        <begin position="331"/>
        <end position="343"/>
    </location>
</feature>
<dbReference type="Gene3D" id="3.30.70.330">
    <property type="match status" value="2"/>
</dbReference>
<feature type="domain" description="RRM" evidence="4">
    <location>
        <begin position="162"/>
        <end position="238"/>
    </location>
</feature>
<dbReference type="InterPro" id="IPR000504">
    <property type="entry name" value="RRM_dom"/>
</dbReference>
<dbReference type="PROSITE" id="PS50102">
    <property type="entry name" value="RRM"/>
    <property type="match status" value="2"/>
</dbReference>
<name>A0A7S2RMM1_9STRA</name>
<feature type="compositionally biased region" description="Basic and acidic residues" evidence="3">
    <location>
        <begin position="385"/>
        <end position="396"/>
    </location>
</feature>
<feature type="compositionally biased region" description="Gly residues" evidence="3">
    <location>
        <begin position="89"/>
        <end position="122"/>
    </location>
</feature>
<dbReference type="InterPro" id="IPR012677">
    <property type="entry name" value="Nucleotide-bd_a/b_plait_sf"/>
</dbReference>
<evidence type="ECO:0000256" key="3">
    <source>
        <dbReference type="SAM" id="MobiDB-lite"/>
    </source>
</evidence>
<dbReference type="InterPro" id="IPR035979">
    <property type="entry name" value="RBD_domain_sf"/>
</dbReference>
<feature type="compositionally biased region" description="Gly residues" evidence="3">
    <location>
        <begin position="276"/>
        <end position="291"/>
    </location>
</feature>
<dbReference type="EMBL" id="HBHK01008098">
    <property type="protein sequence ID" value="CAD9675291.1"/>
    <property type="molecule type" value="Transcribed_RNA"/>
</dbReference>
<feature type="region of interest" description="Disordered" evidence="3">
    <location>
        <begin position="237"/>
        <end position="396"/>
    </location>
</feature>
<feature type="domain" description="RRM" evidence="4">
    <location>
        <begin position="12"/>
        <end position="88"/>
    </location>
</feature>
<gene>
    <name evidence="5" type="ORF">QSP1433_LOCUS5012</name>
</gene>
<protein>
    <recommendedName>
        <fullName evidence="4">RRM domain-containing protein</fullName>
    </recommendedName>
</protein>
<organism evidence="5">
    <name type="scientific">Mucochytrium quahogii</name>
    <dbReference type="NCBI Taxonomy" id="96639"/>
    <lineage>
        <taxon>Eukaryota</taxon>
        <taxon>Sar</taxon>
        <taxon>Stramenopiles</taxon>
        <taxon>Bigyra</taxon>
        <taxon>Labyrinthulomycetes</taxon>
        <taxon>Thraustochytrida</taxon>
        <taxon>Thraustochytriidae</taxon>
        <taxon>Mucochytrium</taxon>
    </lineage>
</organism>
<keyword evidence="1 2" id="KW-0694">RNA-binding</keyword>
<reference evidence="5" key="1">
    <citation type="submission" date="2021-01" db="EMBL/GenBank/DDBJ databases">
        <authorList>
            <person name="Corre E."/>
            <person name="Pelletier E."/>
            <person name="Niang G."/>
            <person name="Scheremetjew M."/>
            <person name="Finn R."/>
            <person name="Kale V."/>
            <person name="Holt S."/>
            <person name="Cochrane G."/>
            <person name="Meng A."/>
            <person name="Brown T."/>
            <person name="Cohen L."/>
        </authorList>
    </citation>
    <scope>NUCLEOTIDE SEQUENCE</scope>
    <source>
        <strain evidence="5">NY070348D</strain>
    </source>
</reference>
<dbReference type="SMART" id="SM00360">
    <property type="entry name" value="RRM"/>
    <property type="match status" value="2"/>
</dbReference>
<feature type="compositionally biased region" description="Basic and acidic residues" evidence="3">
    <location>
        <begin position="257"/>
        <end position="269"/>
    </location>
</feature>
<accession>A0A7S2RMM1</accession>
<dbReference type="SUPFAM" id="SSF54928">
    <property type="entry name" value="RNA-binding domain, RBD"/>
    <property type="match status" value="2"/>
</dbReference>
<sequence>MSAFGGGKSEGFTAFVGNLDFSTIQGDLDEFFAGLRVSQVRLVHDRETGLPKGFGYVEFEDEESLNAALERDGLDLLGRSVRVNVAQPKGGGGNRGGSRGGRSGGFGGNDRGFGNSGGGAFGGDRNRGGYNSGGGYGGRDSGFGGGNRNDNFNKPLPDEPPFTAFVGNISFECVQGDFDELFQGLDLKETRIVRDRDTGNPKGYAYVEFGSKQDLAEALKFDGEMWQGRNLRVNVAEQKRRGGGGGGFSRGGSAFGGRDDNRGGFDRGQDNSAFSRGGGDRGGFNRRGGGNFNEERRGQAAFGSNRGNRDRGGFGDQGGFGGRDQGGFDRGYGDRDSQRRGDDIVEPTEADEAERPRLVLQSRSVKAPPAAPAENLNRDVFGGAKPRDEKAVSKSE</sequence>
<feature type="compositionally biased region" description="Gly residues" evidence="3">
    <location>
        <begin position="130"/>
        <end position="147"/>
    </location>
</feature>
<feature type="compositionally biased region" description="Gly residues" evidence="3">
    <location>
        <begin position="314"/>
        <end position="330"/>
    </location>
</feature>
<evidence type="ECO:0000256" key="2">
    <source>
        <dbReference type="PROSITE-ProRule" id="PRU00176"/>
    </source>
</evidence>
<dbReference type="Pfam" id="PF00076">
    <property type="entry name" value="RRM_1"/>
    <property type="match status" value="2"/>
</dbReference>
<evidence type="ECO:0000256" key="1">
    <source>
        <dbReference type="ARBA" id="ARBA00022884"/>
    </source>
</evidence>
<evidence type="ECO:0000259" key="4">
    <source>
        <dbReference type="PROSITE" id="PS50102"/>
    </source>
</evidence>
<dbReference type="PANTHER" id="PTHR23236">
    <property type="entry name" value="EUKARYOTIC TRANSLATION INITIATION FACTOR 4B/4H"/>
    <property type="match status" value="1"/>
</dbReference>
<evidence type="ECO:0000313" key="5">
    <source>
        <dbReference type="EMBL" id="CAD9675291.1"/>
    </source>
</evidence>
<dbReference type="AlphaFoldDB" id="A0A7S2RMM1"/>